<dbReference type="Proteomes" id="UP000003558">
    <property type="component" value="Unassembled WGS sequence"/>
</dbReference>
<keyword evidence="3" id="KW-0479">Metal-binding</keyword>
<dbReference type="GO" id="GO:0030313">
    <property type="term" value="C:cell envelope"/>
    <property type="evidence" value="ECO:0007669"/>
    <property type="project" value="UniProtKB-SubCell"/>
</dbReference>
<dbReference type="GO" id="GO:0046872">
    <property type="term" value="F:metal ion binding"/>
    <property type="evidence" value="ECO:0007669"/>
    <property type="project" value="UniProtKB-KW"/>
</dbReference>
<dbReference type="PANTHER" id="PTHR42953">
    <property type="entry name" value="HIGH-AFFINITY ZINC UPTAKE SYSTEM PROTEIN ZNUA-RELATED"/>
    <property type="match status" value="1"/>
</dbReference>
<dbReference type="Pfam" id="PF01297">
    <property type="entry name" value="ZnuA"/>
    <property type="match status" value="1"/>
</dbReference>
<keyword evidence="2" id="KW-0813">Transport</keyword>
<dbReference type="InterPro" id="IPR006127">
    <property type="entry name" value="ZnuA-like"/>
</dbReference>
<sequence length="322" mass="33279">MRKTLLAAAGVLSAAALVLAGCSSDSGNGDGTPTVVTSTNVWGAVASAVAGDKATVASVYTSTEGDPHEFEPSAADTATIADADILVMNGGHYDAYMEQAAKSSGATVVDAYALTRSDDHDAHDHDADGQSADDHADHADHDHGDENEHVFYDLPVVAEVADKVADALAEQDPENAGTYRANAETFTTGIDELRAEVASIRKAHDGTKVAQTEPLAGYLLTEAGLIDAAPAGFTQAVEEGQSPSAADRAAMQDLLASRGAAVLIYNVQAVDPVTQAMLDVAKSAKVPVVEFTETLPDGVTDYLVWQRAQIDALATALDAEKG</sequence>
<dbReference type="AlphaFoldDB" id="F9VUU1"/>
<feature type="region of interest" description="Disordered" evidence="5">
    <location>
        <begin position="119"/>
        <end position="146"/>
    </location>
</feature>
<dbReference type="InterPro" id="IPR050492">
    <property type="entry name" value="Bact_metal-bind_prot9"/>
</dbReference>
<dbReference type="PANTHER" id="PTHR42953:SF1">
    <property type="entry name" value="METAL-BINDING PROTEIN HI_0362-RELATED"/>
    <property type="match status" value="1"/>
</dbReference>
<evidence type="ECO:0000256" key="2">
    <source>
        <dbReference type="ARBA" id="ARBA00022448"/>
    </source>
</evidence>
<name>F9VUU1_9ACTN</name>
<keyword evidence="4 6" id="KW-0732">Signal</keyword>
<evidence type="ECO:0000313" key="7">
    <source>
        <dbReference type="EMBL" id="GAA12380.1"/>
    </source>
</evidence>
<evidence type="ECO:0000256" key="4">
    <source>
        <dbReference type="ARBA" id="ARBA00022729"/>
    </source>
</evidence>
<comment type="subcellular location">
    <subcellularLocation>
        <location evidence="1">Cell envelope</location>
    </subcellularLocation>
</comment>
<dbReference type="Gene3D" id="3.40.50.1980">
    <property type="entry name" value="Nitrogenase molybdenum iron protein domain"/>
    <property type="match status" value="2"/>
</dbReference>
<evidence type="ECO:0000313" key="8">
    <source>
        <dbReference type="Proteomes" id="UP000003558"/>
    </source>
</evidence>
<dbReference type="PROSITE" id="PS51257">
    <property type="entry name" value="PROKAR_LIPOPROTEIN"/>
    <property type="match status" value="1"/>
</dbReference>
<evidence type="ECO:0000256" key="6">
    <source>
        <dbReference type="SAM" id="SignalP"/>
    </source>
</evidence>
<dbReference type="eggNOG" id="COG0803">
    <property type="taxonomic scope" value="Bacteria"/>
</dbReference>
<accession>F9VUU1</accession>
<comment type="caution">
    <text evidence="7">The sequence shown here is derived from an EMBL/GenBank/DDBJ whole genome shotgun (WGS) entry which is preliminary data.</text>
</comment>
<proteinExistence type="predicted"/>
<dbReference type="RefSeq" id="WP_006358516.1">
    <property type="nucleotide sequence ID" value="NZ_BACI01000050.1"/>
</dbReference>
<gene>
    <name evidence="7" type="ORF">GOALK_050_02350</name>
</gene>
<dbReference type="GO" id="GO:0030001">
    <property type="term" value="P:metal ion transport"/>
    <property type="evidence" value="ECO:0007669"/>
    <property type="project" value="InterPro"/>
</dbReference>
<protein>
    <submittedName>
        <fullName evidence="7">Putative ABC transporter substrate-binding protein</fullName>
    </submittedName>
</protein>
<evidence type="ECO:0000256" key="1">
    <source>
        <dbReference type="ARBA" id="ARBA00004196"/>
    </source>
</evidence>
<dbReference type="SUPFAM" id="SSF53807">
    <property type="entry name" value="Helical backbone' metal receptor"/>
    <property type="match status" value="1"/>
</dbReference>
<evidence type="ECO:0000256" key="3">
    <source>
        <dbReference type="ARBA" id="ARBA00022723"/>
    </source>
</evidence>
<reference evidence="7 8" key="1">
    <citation type="submission" date="2011-05" db="EMBL/GenBank/DDBJ databases">
        <title>Whole genome shotgun sequence of Gordonia alkanivorans NBRC 16433.</title>
        <authorList>
            <person name="Hosoyama A."/>
            <person name="Nakamura S."/>
            <person name="Takarada H."/>
            <person name="Tsuchikane K."/>
            <person name="Yamazaki S."/>
            <person name="Fujita N."/>
        </authorList>
    </citation>
    <scope>NUCLEOTIDE SEQUENCE [LARGE SCALE GENOMIC DNA]</scope>
    <source>
        <strain evidence="7 8">NBRC 16433</strain>
    </source>
</reference>
<feature type="signal peptide" evidence="6">
    <location>
        <begin position="1"/>
        <end position="20"/>
    </location>
</feature>
<organism evidence="7 8">
    <name type="scientific">Gordonia alkanivorans NBRC 16433</name>
    <dbReference type="NCBI Taxonomy" id="1027371"/>
    <lineage>
        <taxon>Bacteria</taxon>
        <taxon>Bacillati</taxon>
        <taxon>Actinomycetota</taxon>
        <taxon>Actinomycetes</taxon>
        <taxon>Mycobacteriales</taxon>
        <taxon>Gordoniaceae</taxon>
        <taxon>Gordonia</taxon>
    </lineage>
</organism>
<feature type="chain" id="PRO_5039425223" evidence="6">
    <location>
        <begin position="21"/>
        <end position="322"/>
    </location>
</feature>
<dbReference type="EMBL" id="BACI01000050">
    <property type="protein sequence ID" value="GAA12380.1"/>
    <property type="molecule type" value="Genomic_DNA"/>
</dbReference>
<dbReference type="STRING" id="1027371.GOALK_050_02350"/>
<evidence type="ECO:0000256" key="5">
    <source>
        <dbReference type="SAM" id="MobiDB-lite"/>
    </source>
</evidence>